<organism evidence="1 2">
    <name type="scientific">Corchorus olitorius</name>
    <dbReference type="NCBI Taxonomy" id="93759"/>
    <lineage>
        <taxon>Eukaryota</taxon>
        <taxon>Viridiplantae</taxon>
        <taxon>Streptophyta</taxon>
        <taxon>Embryophyta</taxon>
        <taxon>Tracheophyta</taxon>
        <taxon>Spermatophyta</taxon>
        <taxon>Magnoliopsida</taxon>
        <taxon>eudicotyledons</taxon>
        <taxon>Gunneridae</taxon>
        <taxon>Pentapetalae</taxon>
        <taxon>rosids</taxon>
        <taxon>malvids</taxon>
        <taxon>Malvales</taxon>
        <taxon>Malvaceae</taxon>
        <taxon>Grewioideae</taxon>
        <taxon>Apeibeae</taxon>
        <taxon>Corchorus</taxon>
    </lineage>
</organism>
<dbReference type="Proteomes" id="UP000187203">
    <property type="component" value="Unassembled WGS sequence"/>
</dbReference>
<dbReference type="AlphaFoldDB" id="A0A1R3K5E8"/>
<reference evidence="2" key="1">
    <citation type="submission" date="2013-09" db="EMBL/GenBank/DDBJ databases">
        <title>Corchorus olitorius genome sequencing.</title>
        <authorList>
            <person name="Alam M."/>
            <person name="Haque M.S."/>
            <person name="Islam M.S."/>
            <person name="Emdad E.M."/>
            <person name="Islam M.M."/>
            <person name="Ahmed B."/>
            <person name="Halim A."/>
            <person name="Hossen Q.M.M."/>
            <person name="Hossain M.Z."/>
            <person name="Ahmed R."/>
            <person name="Khan M.M."/>
            <person name="Islam R."/>
            <person name="Rashid M.M."/>
            <person name="Khan S.A."/>
            <person name="Rahman M.S."/>
            <person name="Alam M."/>
            <person name="Yahiya A.S."/>
            <person name="Khan M.S."/>
            <person name="Azam M.S."/>
            <person name="Haque T."/>
            <person name="Lashkar M.Z.H."/>
            <person name="Akhand A.I."/>
            <person name="Morshed G."/>
            <person name="Roy S."/>
            <person name="Uddin K.S."/>
            <person name="Rabeya T."/>
            <person name="Hossain A.S."/>
            <person name="Chowdhury A."/>
            <person name="Snigdha A.R."/>
            <person name="Mortoza M.S."/>
            <person name="Matin S.A."/>
            <person name="Hoque S.M.E."/>
            <person name="Islam M.K."/>
            <person name="Roy D.K."/>
            <person name="Haider R."/>
            <person name="Moosa M.M."/>
            <person name="Elias S.M."/>
            <person name="Hasan A.M."/>
            <person name="Jahan S."/>
            <person name="Shafiuddin M."/>
            <person name="Mahmood N."/>
            <person name="Shommy N.S."/>
        </authorList>
    </citation>
    <scope>NUCLEOTIDE SEQUENCE [LARGE SCALE GENOMIC DNA]</scope>
    <source>
        <strain evidence="2">cv. O-4</strain>
    </source>
</reference>
<keyword evidence="2" id="KW-1185">Reference proteome</keyword>
<name>A0A1R3K5E8_9ROSI</name>
<dbReference type="EMBL" id="AWUE01014650">
    <property type="protein sequence ID" value="OMP02322.1"/>
    <property type="molecule type" value="Genomic_DNA"/>
</dbReference>
<comment type="caution">
    <text evidence="1">The sequence shown here is derived from an EMBL/GenBank/DDBJ whole genome shotgun (WGS) entry which is preliminary data.</text>
</comment>
<accession>A0A1R3K5E8</accession>
<gene>
    <name evidence="1" type="ORF">COLO4_11192</name>
</gene>
<proteinExistence type="predicted"/>
<evidence type="ECO:0000313" key="1">
    <source>
        <dbReference type="EMBL" id="OMP02322.1"/>
    </source>
</evidence>
<evidence type="ECO:0000313" key="2">
    <source>
        <dbReference type="Proteomes" id="UP000187203"/>
    </source>
</evidence>
<protein>
    <submittedName>
        <fullName evidence="1">Uncharacterized protein</fullName>
    </submittedName>
</protein>
<sequence length="32" mass="3517">MEADMVVLLRCYSQANGKSFLAKGSTTTHLPF</sequence>